<reference evidence="2 3" key="1">
    <citation type="submission" date="2018-08" db="EMBL/GenBank/DDBJ databases">
        <title>A genome reference for cultivated species of the human gut microbiota.</title>
        <authorList>
            <person name="Zou Y."/>
            <person name="Xue W."/>
            <person name="Luo G."/>
        </authorList>
    </citation>
    <scope>NUCLEOTIDE SEQUENCE [LARGE SCALE GENOMIC DNA]</scope>
    <source>
        <strain evidence="2 3">AM17-44</strain>
    </source>
</reference>
<protein>
    <submittedName>
        <fullName evidence="2">DUF4832 domain-containing protein</fullName>
    </submittedName>
</protein>
<dbReference type="AlphaFoldDB" id="A0A414X577"/>
<organism evidence="2 3">
    <name type="scientific">Phocaeicola plebeius</name>
    <dbReference type="NCBI Taxonomy" id="310297"/>
    <lineage>
        <taxon>Bacteria</taxon>
        <taxon>Pseudomonadati</taxon>
        <taxon>Bacteroidota</taxon>
        <taxon>Bacteroidia</taxon>
        <taxon>Bacteroidales</taxon>
        <taxon>Bacteroidaceae</taxon>
        <taxon>Phocaeicola</taxon>
    </lineage>
</organism>
<feature type="chain" id="PRO_5019026182" evidence="1">
    <location>
        <begin position="25"/>
        <end position="531"/>
    </location>
</feature>
<dbReference type="SUPFAM" id="SSF51445">
    <property type="entry name" value="(Trans)glycosidases"/>
    <property type="match status" value="1"/>
</dbReference>
<comment type="caution">
    <text evidence="2">The sequence shown here is derived from an EMBL/GenBank/DDBJ whole genome shotgun (WGS) entry which is preliminary data.</text>
</comment>
<evidence type="ECO:0000313" key="2">
    <source>
        <dbReference type="EMBL" id="RHH48429.1"/>
    </source>
</evidence>
<sequence length="531" mass="60168">MKKYVNLIKKSVYAAILISLVACSKEDAGETDSSAIPEGYIEVKVTPERTKMIRNPFNGWVLYSGLGDGLSETFWEDYDNFQSSEGIVNVSDYASVLYIKGAWSDMNPEENVYIWQDGVNTKPAQRLRMLMEGAEERGLKLAFTFSVDSRDKHYNITPDWVKDKTNGNGGFWSTTGSTQVWSPYPDDPTFQEYWTKFITAFAEKFNDPTRVEFISGLALGKWGESHTVIYSTGTNNDDPKEAVVNFLSDLLINAFTKVPVVVNYHRSFASTKGEGIDPDSETLLDMLVNKGFSLRHDAFGMKHYYMDWERNYVKKWNYKRPVIMEGGWVKSSHGSSINGDGYANYAEVRQGEFDEARGACVNMMDFRYSSDMVNGETASWFNDAFDLVNEFIAEGGYRIYPDRIILPEEVTLGDEITIRHSWTNLGWGYCPTNIPQWANRFEVTFALLDSSTGQPVALFQDDAAQPHEWIKGSQKTYTLNTKVENVAQGSYIWAVGIVDKIYENTKIGINLAAKENITDDGWLKLHEVTVK</sequence>
<evidence type="ECO:0000256" key="1">
    <source>
        <dbReference type="SAM" id="SignalP"/>
    </source>
</evidence>
<dbReference type="PROSITE" id="PS51257">
    <property type="entry name" value="PROKAR_LIPOPROTEIN"/>
    <property type="match status" value="1"/>
</dbReference>
<dbReference type="Gene3D" id="3.20.20.80">
    <property type="entry name" value="Glycosidases"/>
    <property type="match status" value="1"/>
</dbReference>
<evidence type="ECO:0000313" key="3">
    <source>
        <dbReference type="Proteomes" id="UP000284998"/>
    </source>
</evidence>
<dbReference type="RefSeq" id="WP_118242954.1">
    <property type="nucleotide sequence ID" value="NZ_QRJS01000006.1"/>
</dbReference>
<feature type="signal peptide" evidence="1">
    <location>
        <begin position="1"/>
        <end position="24"/>
    </location>
</feature>
<accession>A0A414X577</accession>
<dbReference type="Proteomes" id="UP000284998">
    <property type="component" value="Unassembled WGS sequence"/>
</dbReference>
<dbReference type="InterPro" id="IPR017853">
    <property type="entry name" value="GH"/>
</dbReference>
<gene>
    <name evidence="2" type="ORF">DW204_03900</name>
</gene>
<dbReference type="EMBL" id="QRJS01000006">
    <property type="protein sequence ID" value="RHH48429.1"/>
    <property type="molecule type" value="Genomic_DNA"/>
</dbReference>
<proteinExistence type="predicted"/>
<keyword evidence="1" id="KW-0732">Signal</keyword>
<name>A0A414X577_9BACT</name>